<name>A0A6S7L6A6_PARCT</name>
<dbReference type="PANTHER" id="PTHR33198:SF19">
    <property type="entry name" value="CCHC-TYPE DOMAIN-CONTAINING PROTEIN"/>
    <property type="match status" value="1"/>
</dbReference>
<reference evidence="1" key="1">
    <citation type="submission" date="2020-04" db="EMBL/GenBank/DDBJ databases">
        <authorList>
            <person name="Alioto T."/>
            <person name="Alioto T."/>
            <person name="Gomez Garrido J."/>
        </authorList>
    </citation>
    <scope>NUCLEOTIDE SEQUENCE</scope>
    <source>
        <strain evidence="1">A484AB</strain>
    </source>
</reference>
<dbReference type="PANTHER" id="PTHR33198">
    <property type="entry name" value="ANK_REP_REGION DOMAIN-CONTAINING PROTEIN-RELATED"/>
    <property type="match status" value="1"/>
</dbReference>
<accession>A0A6S7L6A6</accession>
<organism evidence="1 2">
    <name type="scientific">Paramuricea clavata</name>
    <name type="common">Red gorgonian</name>
    <name type="synonym">Violescent sea-whip</name>
    <dbReference type="NCBI Taxonomy" id="317549"/>
    <lineage>
        <taxon>Eukaryota</taxon>
        <taxon>Metazoa</taxon>
        <taxon>Cnidaria</taxon>
        <taxon>Anthozoa</taxon>
        <taxon>Octocorallia</taxon>
        <taxon>Malacalcyonacea</taxon>
        <taxon>Plexauridae</taxon>
        <taxon>Paramuricea</taxon>
    </lineage>
</organism>
<evidence type="ECO:0000313" key="2">
    <source>
        <dbReference type="Proteomes" id="UP001152795"/>
    </source>
</evidence>
<sequence>MGKSTYSTLKDPCLPDLPAEKSYEEIITILKGFYKPKVLEVAETYRFHQAVPTESESVAQYANKLKHLAVHCNFGTYLTRALRDQFVGGVRSRSTRKKLLSEDRTFDQAVKVAQADELAERRIERIASQCGKNGNHTSPQYIKQEEISFQRRGCKQGKTF</sequence>
<dbReference type="EMBL" id="CACRXK020019395">
    <property type="protein sequence ID" value="CAB4033602.1"/>
    <property type="molecule type" value="Genomic_DNA"/>
</dbReference>
<comment type="caution">
    <text evidence="1">The sequence shown here is derived from an EMBL/GenBank/DDBJ whole genome shotgun (WGS) entry which is preliminary data.</text>
</comment>
<gene>
    <name evidence="1" type="ORF">PACLA_8A047451</name>
</gene>
<dbReference type="Proteomes" id="UP001152795">
    <property type="component" value="Unassembled WGS sequence"/>
</dbReference>
<dbReference type="AlphaFoldDB" id="A0A6S7L6A6"/>
<keyword evidence="2" id="KW-1185">Reference proteome</keyword>
<evidence type="ECO:0000313" key="1">
    <source>
        <dbReference type="EMBL" id="CAB4033602.1"/>
    </source>
</evidence>
<proteinExistence type="predicted"/>
<protein>
    <submittedName>
        <fullName evidence="1">Uncharacterized protein</fullName>
    </submittedName>
</protein>
<dbReference type="OrthoDB" id="5971890at2759"/>